<reference evidence="1" key="1">
    <citation type="journal article" date="2012" name="Proc. Natl. Acad. Sci. U.S.A.">
        <title>Antigenic diversity is generated by distinct evolutionary mechanisms in African trypanosome species.</title>
        <authorList>
            <person name="Jackson A.P."/>
            <person name="Berry A."/>
            <person name="Aslett M."/>
            <person name="Allison H.C."/>
            <person name="Burton P."/>
            <person name="Vavrova-Anderson J."/>
            <person name="Brown R."/>
            <person name="Browne H."/>
            <person name="Corton N."/>
            <person name="Hauser H."/>
            <person name="Gamble J."/>
            <person name="Gilderthorp R."/>
            <person name="Marcello L."/>
            <person name="McQuillan J."/>
            <person name="Otto T.D."/>
            <person name="Quail M.A."/>
            <person name="Sanders M.J."/>
            <person name="van Tonder A."/>
            <person name="Ginger M.L."/>
            <person name="Field M.C."/>
            <person name="Barry J.D."/>
            <person name="Hertz-Fowler C."/>
            <person name="Berriman M."/>
        </authorList>
    </citation>
    <scope>NUCLEOTIDE SEQUENCE</scope>
    <source>
        <strain evidence="1">Y486</strain>
    </source>
</reference>
<organism evidence="1">
    <name type="scientific">Trypanosoma vivax (strain Y486)</name>
    <dbReference type="NCBI Taxonomy" id="1055687"/>
    <lineage>
        <taxon>Eukaryota</taxon>
        <taxon>Discoba</taxon>
        <taxon>Euglenozoa</taxon>
        <taxon>Kinetoplastea</taxon>
        <taxon>Metakinetoplastina</taxon>
        <taxon>Trypanosomatida</taxon>
        <taxon>Trypanosomatidae</taxon>
        <taxon>Trypanosoma</taxon>
        <taxon>Duttonella</taxon>
    </lineage>
</organism>
<dbReference type="AlphaFoldDB" id="G0U7U2"/>
<sequence>MCTSQLGGYRNGMYIVRAETQKAKWACSHTTAHKVTNEMKGCHNKGEKNTEKSNQNKSYIVVEKRDVNETSTFIGFSRLLKTAEADNKRETDCGVSTVRHALLRVTHALRKHRREKS</sequence>
<evidence type="ECO:0000313" key="1">
    <source>
        <dbReference type="EMBL" id="CCC51950.1"/>
    </source>
</evidence>
<name>G0U7U2_TRYVY</name>
<accession>G0U7U2</accession>
<protein>
    <submittedName>
        <fullName evidence="1">Uncharacterized protein</fullName>
    </submittedName>
</protein>
<proteinExistence type="predicted"/>
<dbReference type="EMBL" id="HE573026">
    <property type="protein sequence ID" value="CCC51950.1"/>
    <property type="molecule type" value="Genomic_DNA"/>
</dbReference>
<gene>
    <name evidence="1" type="ORF">TVY486_1009950</name>
</gene>